<feature type="non-terminal residue" evidence="1">
    <location>
        <position position="209"/>
    </location>
</feature>
<organism evidence="1">
    <name type="scientific">marine sediment metagenome</name>
    <dbReference type="NCBI Taxonomy" id="412755"/>
    <lineage>
        <taxon>unclassified sequences</taxon>
        <taxon>metagenomes</taxon>
        <taxon>ecological metagenomes</taxon>
    </lineage>
</organism>
<name>A0A0F9FJX2_9ZZZZ</name>
<accession>A0A0F9FJX2</accession>
<proteinExistence type="predicted"/>
<dbReference type="AlphaFoldDB" id="A0A0F9FJX2"/>
<comment type="caution">
    <text evidence="1">The sequence shown here is derived from an EMBL/GenBank/DDBJ whole genome shotgun (WGS) entry which is preliminary data.</text>
</comment>
<protein>
    <submittedName>
        <fullName evidence="1">Uncharacterized protein</fullName>
    </submittedName>
</protein>
<sequence>MYCGDLEANTITTITIGPMLDKDDADTEKTGLSITAASVFASKNGGAKAQVNDGSGCSEDAHGIYRKQINATDTNTEGLLTIYVHFADCLYIRQDYTVLSQAAYASKYTEKDSGLMSVDAVAISGDTTSADNLELQYDTTGLAGDTFPDGNEAYNIDFWTYHYYDGDLGTPAWVEVHGATQISNSQYNDVATGLANFTANRYGVSWVFM</sequence>
<reference evidence="1" key="1">
    <citation type="journal article" date="2015" name="Nature">
        <title>Complex archaea that bridge the gap between prokaryotes and eukaryotes.</title>
        <authorList>
            <person name="Spang A."/>
            <person name="Saw J.H."/>
            <person name="Jorgensen S.L."/>
            <person name="Zaremba-Niedzwiedzka K."/>
            <person name="Martijn J."/>
            <person name="Lind A.E."/>
            <person name="van Eijk R."/>
            <person name="Schleper C."/>
            <person name="Guy L."/>
            <person name="Ettema T.J."/>
        </authorList>
    </citation>
    <scope>NUCLEOTIDE SEQUENCE</scope>
</reference>
<evidence type="ECO:0000313" key="1">
    <source>
        <dbReference type="EMBL" id="KKL57580.1"/>
    </source>
</evidence>
<gene>
    <name evidence="1" type="ORF">LCGC14_2233960</name>
</gene>
<dbReference type="EMBL" id="LAZR01030117">
    <property type="protein sequence ID" value="KKL57580.1"/>
    <property type="molecule type" value="Genomic_DNA"/>
</dbReference>